<organism evidence="3">
    <name type="scientific">Siphoviridae sp. ctYh54</name>
    <dbReference type="NCBI Taxonomy" id="2826379"/>
    <lineage>
        <taxon>Viruses</taxon>
        <taxon>Duplodnaviria</taxon>
        <taxon>Heunggongvirae</taxon>
        <taxon>Uroviricota</taxon>
        <taxon>Caudoviricetes</taxon>
    </lineage>
</organism>
<evidence type="ECO:0000313" key="3">
    <source>
        <dbReference type="EMBL" id="DAD80417.1"/>
    </source>
</evidence>
<dbReference type="Pfam" id="PF12571">
    <property type="entry name" value="Phage_tail_fib"/>
    <property type="match status" value="1"/>
</dbReference>
<dbReference type="InterPro" id="IPR022225">
    <property type="entry name" value="Phage_tail_fibre_N"/>
</dbReference>
<dbReference type="InterPro" id="IPR011083">
    <property type="entry name" value="Phage_tail_collar_dom"/>
</dbReference>
<dbReference type="Gene3D" id="3.90.1340.10">
    <property type="entry name" value="Phage tail collar domain"/>
    <property type="match status" value="1"/>
</dbReference>
<evidence type="ECO:0000259" key="1">
    <source>
        <dbReference type="Pfam" id="PF07484"/>
    </source>
</evidence>
<reference evidence="3" key="1">
    <citation type="journal article" date="2021" name="Proc. Natl. Acad. Sci. U.S.A.">
        <title>A Catalog of Tens of Thousands of Viruses from Human Metagenomes Reveals Hidden Associations with Chronic Diseases.</title>
        <authorList>
            <person name="Tisza M.J."/>
            <person name="Buck C.B."/>
        </authorList>
    </citation>
    <scope>NUCLEOTIDE SEQUENCE</scope>
    <source>
        <strain evidence="3">CtYh54</strain>
    </source>
</reference>
<sequence length="264" mass="28932">MADYKVILTNNGLDKLEDSMANGTQLVVKEMGFGDAFGEPYIPVVTQEDLKHKILTKPLDEALVTEGTIRYKTSLLSTDPSGDFIELGLYLDDGTLFAVANIPKLEHRQSTSGAVTETEVTLVMVAENAENITISLSSNIYVSKDYANTYYLRTDGNNNVTSDISMAGHKITELKDGVKITDAASVNQVNPIGSLILWAGIDPPEKYIETDGESYSRLGDKADLYLVIGTYYGAGSGTMTFNVPKLDPPDPKQPNIRYIIRYKN</sequence>
<evidence type="ECO:0000259" key="2">
    <source>
        <dbReference type="Pfam" id="PF12571"/>
    </source>
</evidence>
<proteinExistence type="predicted"/>
<dbReference type="SUPFAM" id="SSF88874">
    <property type="entry name" value="Receptor-binding domain of short tail fibre protein gp12"/>
    <property type="match status" value="1"/>
</dbReference>
<protein>
    <submittedName>
        <fullName evidence="3">Tail collar fiber protein</fullName>
    </submittedName>
</protein>
<accession>A0A8S5MDK5</accession>
<dbReference type="InterPro" id="IPR037053">
    <property type="entry name" value="Phage_tail_collar_dom_sf"/>
</dbReference>
<feature type="domain" description="Phage tail collar" evidence="1">
    <location>
        <begin position="193"/>
        <end position="246"/>
    </location>
</feature>
<dbReference type="EMBL" id="BK014884">
    <property type="protein sequence ID" value="DAD80417.1"/>
    <property type="molecule type" value="Genomic_DNA"/>
</dbReference>
<name>A0A8S5MDK5_9CAUD</name>
<feature type="domain" description="Phage tail fibre protein N-terminal" evidence="2">
    <location>
        <begin position="1"/>
        <end position="136"/>
    </location>
</feature>
<dbReference type="Pfam" id="PF07484">
    <property type="entry name" value="Collar"/>
    <property type="match status" value="1"/>
</dbReference>